<keyword evidence="5" id="KW-0472">Membrane</keyword>
<dbReference type="PANTHER" id="PTHR32227">
    <property type="entry name" value="GLUCAN ENDO-1,3-BETA-GLUCOSIDASE BG1-RELATED-RELATED"/>
    <property type="match status" value="1"/>
</dbReference>
<dbReference type="GO" id="GO:0005886">
    <property type="term" value="C:plasma membrane"/>
    <property type="evidence" value="ECO:0007669"/>
    <property type="project" value="UniProtKB-SubCell"/>
</dbReference>
<evidence type="ECO:0000256" key="3">
    <source>
        <dbReference type="ARBA" id="ARBA00008773"/>
    </source>
</evidence>
<evidence type="ECO:0000256" key="4">
    <source>
        <dbReference type="ARBA" id="ARBA00012780"/>
    </source>
</evidence>
<dbReference type="EC" id="3.2.1.39" evidence="4"/>
<dbReference type="InterPro" id="IPR000490">
    <property type="entry name" value="Glyco_hydro_17"/>
</dbReference>
<keyword evidence="5" id="KW-0325">Glycoprotein</keyword>
<dbReference type="GO" id="GO:0042973">
    <property type="term" value="F:glucan endo-1,3-beta-D-glucosidase activity"/>
    <property type="evidence" value="ECO:0007669"/>
    <property type="project" value="UniProtKB-EC"/>
</dbReference>
<sequence>MKTAKKSLYTLSYFLLSLLLLHNIITAGSIGVNYGTLGDNLPPPAQVAQFLKDRTNIDRIKIFDVNHDIIKAFANTNIFVTVTVPNGDIPSLTDIRAARRWVSTNIKPFYPATRFLYIAMGNEILHWGPQNLIDNLVPAMRTLHKALIMSGIKDVKVTSPHSLGILESSNPPSSGKFRPGWDVGVLKPMLEFLQETKSPFMVNPYPYFGWAPQQEDFCLFKKNPGMYDPVTKKMYTNMWDQLLDAVYMGMVRLGYGHVEIVAAETGWPSMGEPFLKHVNPTNAAAYNGGLVRHVDLGTPLMPKRRIETYIFGLFNENQKPGSIAEQNFGLFRPDFSPVYDAGVLRTTSPVPNPQPQPQPKPNPQPQLKPSPQPQPKPNPQPQPKPNPQLQPTPKPSTPTGSGAKFCVAKPEASDAALQANIDYVCSNGADCKPIQAGGACFDPNNVRAHAQFIMNSYYQTNGRNAFNCDFSGTGVITTNDPSYGSCKYMA</sequence>
<evidence type="ECO:0000256" key="14">
    <source>
        <dbReference type="SAM" id="SignalP"/>
    </source>
</evidence>
<protein>
    <recommendedName>
        <fullName evidence="4">glucan endo-1,3-beta-D-glucosidase</fullName>
        <ecNumber evidence="4">3.2.1.39</ecNumber>
    </recommendedName>
</protein>
<dbReference type="GO" id="GO:0098552">
    <property type="term" value="C:side of membrane"/>
    <property type="evidence" value="ECO:0007669"/>
    <property type="project" value="UniProtKB-KW"/>
</dbReference>
<dbReference type="InterPro" id="IPR012946">
    <property type="entry name" value="X8"/>
</dbReference>
<feature type="compositionally biased region" description="Pro residues" evidence="13">
    <location>
        <begin position="350"/>
        <end position="396"/>
    </location>
</feature>
<organism evidence="16 17">
    <name type="scientific">Daucus carota subsp. sativus</name>
    <name type="common">Carrot</name>
    <dbReference type="NCBI Taxonomy" id="79200"/>
    <lineage>
        <taxon>Eukaryota</taxon>
        <taxon>Viridiplantae</taxon>
        <taxon>Streptophyta</taxon>
        <taxon>Embryophyta</taxon>
        <taxon>Tracheophyta</taxon>
        <taxon>Spermatophyta</taxon>
        <taxon>Magnoliopsida</taxon>
        <taxon>eudicotyledons</taxon>
        <taxon>Gunneridae</taxon>
        <taxon>Pentapetalae</taxon>
        <taxon>asterids</taxon>
        <taxon>campanulids</taxon>
        <taxon>Apiales</taxon>
        <taxon>Apiaceae</taxon>
        <taxon>Apioideae</taxon>
        <taxon>Scandiceae</taxon>
        <taxon>Daucinae</taxon>
        <taxon>Daucus</taxon>
        <taxon>Daucus sect. Daucus</taxon>
    </lineage>
</organism>
<feature type="domain" description="X8" evidence="15">
    <location>
        <begin position="404"/>
        <end position="488"/>
    </location>
</feature>
<evidence type="ECO:0000313" key="17">
    <source>
        <dbReference type="Proteomes" id="UP000077755"/>
    </source>
</evidence>
<dbReference type="PROSITE" id="PS00587">
    <property type="entry name" value="GLYCOSYL_HYDROL_F17"/>
    <property type="match status" value="1"/>
</dbReference>
<dbReference type="FunFam" id="3.20.20.80:FF:000002">
    <property type="entry name" value="Glucan endo-1,3-beta-glucosidase 3"/>
    <property type="match status" value="1"/>
</dbReference>
<comment type="subcellular location">
    <subcellularLocation>
        <location evidence="2">Cell membrane</location>
        <topology evidence="2">Lipid-anchor</topology>
        <topology evidence="2">GPI-anchor</topology>
    </subcellularLocation>
</comment>
<evidence type="ECO:0000256" key="6">
    <source>
        <dbReference type="ARBA" id="ARBA00022729"/>
    </source>
</evidence>
<dbReference type="EMBL" id="CP093345">
    <property type="protein sequence ID" value="WOG93917.1"/>
    <property type="molecule type" value="Genomic_DNA"/>
</dbReference>
<dbReference type="InterPro" id="IPR017853">
    <property type="entry name" value="GH"/>
</dbReference>
<dbReference type="SMART" id="SM00768">
    <property type="entry name" value="X8"/>
    <property type="match status" value="1"/>
</dbReference>
<evidence type="ECO:0000256" key="5">
    <source>
        <dbReference type="ARBA" id="ARBA00022622"/>
    </source>
</evidence>
<comment type="similarity">
    <text evidence="3 11">Belongs to the glycosyl hydrolase 17 family.</text>
</comment>
<dbReference type="FunFam" id="1.20.58.1040:FF:000003">
    <property type="entry name" value="glucan endo-1,3-beta-glucosidase 7"/>
    <property type="match status" value="1"/>
</dbReference>
<evidence type="ECO:0000256" key="12">
    <source>
        <dbReference type="RuleBase" id="RU004336"/>
    </source>
</evidence>
<evidence type="ECO:0000256" key="7">
    <source>
        <dbReference type="ARBA" id="ARBA00022801"/>
    </source>
</evidence>
<evidence type="ECO:0000256" key="10">
    <source>
        <dbReference type="ARBA" id="ARBA00023295"/>
    </source>
</evidence>
<evidence type="ECO:0000256" key="2">
    <source>
        <dbReference type="ARBA" id="ARBA00004609"/>
    </source>
</evidence>
<evidence type="ECO:0000256" key="9">
    <source>
        <dbReference type="ARBA" id="ARBA00023157"/>
    </source>
</evidence>
<reference evidence="16" key="1">
    <citation type="journal article" date="2016" name="Nat. Genet.">
        <title>A high-quality carrot genome assembly provides new insights into carotenoid accumulation and asterid genome evolution.</title>
        <authorList>
            <person name="Iorizzo M."/>
            <person name="Ellison S."/>
            <person name="Senalik D."/>
            <person name="Zeng P."/>
            <person name="Satapoomin P."/>
            <person name="Huang J."/>
            <person name="Bowman M."/>
            <person name="Iovene M."/>
            <person name="Sanseverino W."/>
            <person name="Cavagnaro P."/>
            <person name="Yildiz M."/>
            <person name="Macko-Podgorni A."/>
            <person name="Moranska E."/>
            <person name="Grzebelus E."/>
            <person name="Grzebelus D."/>
            <person name="Ashrafi H."/>
            <person name="Zheng Z."/>
            <person name="Cheng S."/>
            <person name="Spooner D."/>
            <person name="Van Deynze A."/>
            <person name="Simon P."/>
        </authorList>
    </citation>
    <scope>NUCLEOTIDE SEQUENCE</scope>
    <source>
        <tissue evidence="16">Leaf</tissue>
    </source>
</reference>
<dbReference type="AlphaFoldDB" id="A0AAF1AUS8"/>
<dbReference type="Proteomes" id="UP000077755">
    <property type="component" value="Chromosome 3"/>
</dbReference>
<name>A0AAF1AUS8_DAUCS</name>
<evidence type="ECO:0000256" key="11">
    <source>
        <dbReference type="RuleBase" id="RU004335"/>
    </source>
</evidence>
<accession>A0AAF1AUS8</accession>
<feature type="signal peptide" evidence="14">
    <location>
        <begin position="1"/>
        <end position="27"/>
    </location>
</feature>
<evidence type="ECO:0000256" key="1">
    <source>
        <dbReference type="ARBA" id="ARBA00000382"/>
    </source>
</evidence>
<dbReference type="KEGG" id="dcr:108215107"/>
<keyword evidence="17" id="KW-1185">Reference proteome</keyword>
<keyword evidence="6 14" id="KW-0732">Signal</keyword>
<dbReference type="Gene3D" id="3.20.20.80">
    <property type="entry name" value="Glycosidases"/>
    <property type="match status" value="1"/>
</dbReference>
<dbReference type="GO" id="GO:0006952">
    <property type="term" value="P:defense response"/>
    <property type="evidence" value="ECO:0007669"/>
    <property type="project" value="UniProtKB-KW"/>
</dbReference>
<keyword evidence="7 12" id="KW-0378">Hydrolase</keyword>
<dbReference type="Gene3D" id="1.20.58.1040">
    <property type="match status" value="1"/>
</dbReference>
<keyword evidence="10 12" id="KW-0326">Glycosidase</keyword>
<evidence type="ECO:0000256" key="8">
    <source>
        <dbReference type="ARBA" id="ARBA00022821"/>
    </source>
</evidence>
<keyword evidence="9" id="KW-1015">Disulfide bond</keyword>
<evidence type="ECO:0000313" key="16">
    <source>
        <dbReference type="EMBL" id="WOG93917.1"/>
    </source>
</evidence>
<dbReference type="SUPFAM" id="SSF51445">
    <property type="entry name" value="(Trans)glycosidases"/>
    <property type="match status" value="1"/>
</dbReference>
<keyword evidence="5" id="KW-0449">Lipoprotein</keyword>
<dbReference type="InterPro" id="IPR044965">
    <property type="entry name" value="Glyco_hydro_17_plant"/>
</dbReference>
<keyword evidence="8" id="KW-0611">Plant defense</keyword>
<evidence type="ECO:0000256" key="13">
    <source>
        <dbReference type="SAM" id="MobiDB-lite"/>
    </source>
</evidence>
<keyword evidence="5" id="KW-0336">GPI-anchor</keyword>
<feature type="chain" id="PRO_5042266675" description="glucan endo-1,3-beta-D-glucosidase" evidence="14">
    <location>
        <begin position="28"/>
        <end position="490"/>
    </location>
</feature>
<dbReference type="Pfam" id="PF07983">
    <property type="entry name" value="X8"/>
    <property type="match status" value="1"/>
</dbReference>
<dbReference type="GO" id="GO:0005975">
    <property type="term" value="P:carbohydrate metabolic process"/>
    <property type="evidence" value="ECO:0007669"/>
    <property type="project" value="InterPro"/>
</dbReference>
<feature type="region of interest" description="Disordered" evidence="13">
    <location>
        <begin position="342"/>
        <end position="405"/>
    </location>
</feature>
<gene>
    <name evidence="16" type="ORF">DCAR_0313205</name>
</gene>
<dbReference type="Pfam" id="PF00332">
    <property type="entry name" value="Glyco_hydro_17"/>
    <property type="match status" value="1"/>
</dbReference>
<reference evidence="16" key="2">
    <citation type="submission" date="2022-03" db="EMBL/GenBank/DDBJ databases">
        <title>Draft title - Genomic analysis of global carrot germplasm unveils the trajectory of domestication and the origin of high carotenoid orange carrot.</title>
        <authorList>
            <person name="Iorizzo M."/>
            <person name="Ellison S."/>
            <person name="Senalik D."/>
            <person name="Macko-Podgorni A."/>
            <person name="Grzebelus D."/>
            <person name="Bostan H."/>
            <person name="Rolling W."/>
            <person name="Curaba J."/>
            <person name="Simon P."/>
        </authorList>
    </citation>
    <scope>NUCLEOTIDE SEQUENCE</scope>
    <source>
        <tissue evidence="16">Leaf</tissue>
    </source>
</reference>
<evidence type="ECO:0000259" key="15">
    <source>
        <dbReference type="SMART" id="SM00768"/>
    </source>
</evidence>
<comment type="catalytic activity">
    <reaction evidence="1">
        <text>Hydrolysis of (1-&gt;3)-beta-D-glucosidic linkages in (1-&gt;3)-beta-D-glucans.</text>
        <dbReference type="EC" id="3.2.1.39"/>
    </reaction>
</comment>
<proteinExistence type="inferred from homology"/>